<reference evidence="7 8" key="1">
    <citation type="submission" date="2020-08" db="EMBL/GenBank/DDBJ databases">
        <title>Genomic Encyclopedia of Type Strains, Phase III (KMG-III): the genomes of soil and plant-associated and newly described type strains.</title>
        <authorList>
            <person name="Whitman W."/>
        </authorList>
    </citation>
    <scope>NUCLEOTIDE SEQUENCE [LARGE SCALE GENOMIC DNA]</scope>
    <source>
        <strain evidence="7 8">CECT 3313</strain>
    </source>
</reference>
<dbReference type="Gene3D" id="3.30.559.30">
    <property type="entry name" value="Nonribosomal peptide synthetase, condensation domain"/>
    <property type="match status" value="1"/>
</dbReference>
<dbReference type="InterPro" id="IPR023213">
    <property type="entry name" value="CAT-like_dom_sf"/>
</dbReference>
<dbReference type="GO" id="GO:0009366">
    <property type="term" value="C:enterobactin synthetase complex"/>
    <property type="evidence" value="ECO:0007669"/>
    <property type="project" value="TreeGrafter"/>
</dbReference>
<keyword evidence="8" id="KW-1185">Reference proteome</keyword>
<dbReference type="Pfam" id="PF00550">
    <property type="entry name" value="PP-binding"/>
    <property type="match status" value="1"/>
</dbReference>
<proteinExistence type="predicted"/>
<dbReference type="Gene3D" id="3.40.50.980">
    <property type="match status" value="2"/>
</dbReference>
<dbReference type="Gene3D" id="3.30.559.10">
    <property type="entry name" value="Chloramphenicol acetyltransferase-like domain"/>
    <property type="match status" value="1"/>
</dbReference>
<protein>
    <submittedName>
        <fullName evidence="7">Amino acid adenylation domain-containing protein</fullName>
    </submittedName>
</protein>
<gene>
    <name evidence="7" type="ORF">FHS34_007522</name>
</gene>
<dbReference type="InterPro" id="IPR001031">
    <property type="entry name" value="Thioesterase"/>
</dbReference>
<feature type="region of interest" description="Disordered" evidence="4">
    <location>
        <begin position="443"/>
        <end position="468"/>
    </location>
</feature>
<dbReference type="InterPro" id="IPR000873">
    <property type="entry name" value="AMP-dep_synth/lig_dom"/>
</dbReference>
<dbReference type="InterPro" id="IPR010071">
    <property type="entry name" value="AA_adenyl_dom"/>
</dbReference>
<dbReference type="InterPro" id="IPR006162">
    <property type="entry name" value="Ppantetheine_attach_site"/>
</dbReference>
<evidence type="ECO:0000256" key="1">
    <source>
        <dbReference type="ARBA" id="ARBA00001957"/>
    </source>
</evidence>
<dbReference type="InterPro" id="IPR020802">
    <property type="entry name" value="TesA-like"/>
</dbReference>
<sequence length="1340" mass="144041">MTTQTRQDEYGGQERPVEGYRLSYQQQRLWRLAELHAAPGWAQLRLAIGGDLDGDRLTAALRETVNRHEILRAAYQRVPGVRTALLVVRDTDRLRPEWSVVNLHHLDEAARERRIDAEARTLRDLPYGGPDDPVLRATLFTLGPRQHSLLLTTTPLAADARTLRLLADELAARYAGRPPAEEVLQYSQFAEWQHQEFGAPPPLTAPHDTTARRVAMPLRRHHGAGRPDHRTVTAPLPDGLVATVHAYAGRRRVRPGAVLLACWQTLLWRIGGEDDITVAAQFTGRDFEETTNGLGHFAQWAEVTARLAPVPVLDALAARAERALAEAEEHLQDSPSTGLAAPAGHGIGFVCDDTAGAVRTVDRPGHGVTFGVLWQDVETEQHALRLTCALGDRRATTTWYYDGEQFDEAYVRVLAGQYATLLAGLLAAPAAPVDQARLEPTTVPGALQDRHPLTDRPPMRDRPRTPSAGHVLHRLVEEQTRRTPDALAVVAGNERLTFRELDARANRWSRALRARGVGLETPVAVSATHSASLVVALLAVLKAGGTYVPLDPELPALRTGELLERGGCRLLLTDRPPKPPVAGQIEYVELGALPAEDTDPAADPAPPREPKSATPREPEPDHLAYIMFTSGSTGEPKGVMLPHRAVCDYLLWSARTYADGEGDGRGRGGGDAAGGAMAHSSIGFDLTVTSLFLPLITGRPVHLDPACRDALALSADLAGRSGLDMLKLTPSHLKVVNHGLAAEHLAGTTRSLVVGGEALEAEAVAAWRTHAPDTRIFNEYGPTETAVGVCVHEVGPADVQGPVPIGRPMDHAEVLVLDDSLEPVPVGVPGEIYIGGTSLARGYLGAPGLTAERFVPHPFGTEPGSRLYRTGDLGCVGPDGLIRYLGRVDDQIKVNGIRVEPEEVRSVLVRHPGVRDATVVLVADGARGDHLAACVVTDSAGPAPQDLRAFTAERLPAPLVPRTFAEVAALPLTPNGKVDTAAVRSVLARTDGTGAALPAAGRTGTAPDDPVEAAVARIFGELLDTDAVGAEDDFFALGGHSLLAVRLIARLNAEFGTALQVPVLFSEPDPEREESGRAATVRHLARLLTEGTAAHPGAADDVVALRSRGEGTPLFCVHPAGGEITGFRHLAACTELHRPLFALQSPPAAPGEQGREEAAPHTVEALAARYLAAVRTVSPTGPYLLLGWSMGGLVAFEMARLLEQRGERPGMLFLVESYPADRLPRTDDSNDTDDQEEPGLYIPHDGASAAERLRVELRRHTNRAHLRAARAYRPAPYAGPVTLVQADKQNPDLLDAATRTWSRVCAPGQLTRHVLEGDHLTLFEPPYVTELARLITRTAR</sequence>
<dbReference type="SUPFAM" id="SSF47336">
    <property type="entry name" value="ACP-like"/>
    <property type="match status" value="1"/>
</dbReference>
<dbReference type="Pfam" id="PF00975">
    <property type="entry name" value="Thioesterase"/>
    <property type="match status" value="1"/>
</dbReference>
<dbReference type="GO" id="GO:0047527">
    <property type="term" value="F:2,3-dihydroxybenzoate-serine ligase activity"/>
    <property type="evidence" value="ECO:0007669"/>
    <property type="project" value="TreeGrafter"/>
</dbReference>
<dbReference type="GO" id="GO:0008610">
    <property type="term" value="P:lipid biosynthetic process"/>
    <property type="evidence" value="ECO:0007669"/>
    <property type="project" value="UniProtKB-ARBA"/>
</dbReference>
<dbReference type="CDD" id="cd05930">
    <property type="entry name" value="A_NRPS"/>
    <property type="match status" value="1"/>
</dbReference>
<dbReference type="InterPro" id="IPR001736">
    <property type="entry name" value="PLipase_D/transphosphatidylase"/>
</dbReference>
<name>A0A7W9UUU5_9ACTN</name>
<dbReference type="NCBIfam" id="TIGR01733">
    <property type="entry name" value="AA-adenyl-dom"/>
    <property type="match status" value="1"/>
</dbReference>
<feature type="compositionally biased region" description="Basic and acidic residues" evidence="4">
    <location>
        <begin position="448"/>
        <end position="464"/>
    </location>
</feature>
<dbReference type="GO" id="GO:0005829">
    <property type="term" value="C:cytosol"/>
    <property type="evidence" value="ECO:0007669"/>
    <property type="project" value="TreeGrafter"/>
</dbReference>
<dbReference type="Proteomes" id="UP000585836">
    <property type="component" value="Unassembled WGS sequence"/>
</dbReference>
<feature type="region of interest" description="Disordered" evidence="4">
    <location>
        <begin position="596"/>
        <end position="620"/>
    </location>
</feature>
<dbReference type="PROSITE" id="PS50075">
    <property type="entry name" value="CARRIER"/>
    <property type="match status" value="1"/>
</dbReference>
<dbReference type="PANTHER" id="PTHR45527">
    <property type="entry name" value="NONRIBOSOMAL PEPTIDE SYNTHETASE"/>
    <property type="match status" value="1"/>
</dbReference>
<evidence type="ECO:0000256" key="2">
    <source>
        <dbReference type="ARBA" id="ARBA00022450"/>
    </source>
</evidence>
<comment type="cofactor">
    <cofactor evidence="1">
        <name>pantetheine 4'-phosphate</name>
        <dbReference type="ChEBI" id="CHEBI:47942"/>
    </cofactor>
</comment>
<dbReference type="InterPro" id="IPR045851">
    <property type="entry name" value="AMP-bd_C_sf"/>
</dbReference>
<dbReference type="InterPro" id="IPR029058">
    <property type="entry name" value="AB_hydrolase_fold"/>
</dbReference>
<dbReference type="InterPro" id="IPR036736">
    <property type="entry name" value="ACP-like_sf"/>
</dbReference>
<dbReference type="GO" id="GO:0043041">
    <property type="term" value="P:amino acid activation for nonribosomal peptide biosynthetic process"/>
    <property type="evidence" value="ECO:0007669"/>
    <property type="project" value="TreeGrafter"/>
</dbReference>
<dbReference type="PROSITE" id="PS00455">
    <property type="entry name" value="AMP_BINDING"/>
    <property type="match status" value="1"/>
</dbReference>
<evidence type="ECO:0000256" key="3">
    <source>
        <dbReference type="ARBA" id="ARBA00022553"/>
    </source>
</evidence>
<dbReference type="Gene3D" id="3.30.300.30">
    <property type="match status" value="1"/>
</dbReference>
<dbReference type="Pfam" id="PF00501">
    <property type="entry name" value="AMP-binding"/>
    <property type="match status" value="1"/>
</dbReference>
<keyword evidence="2" id="KW-0596">Phosphopantetheine</keyword>
<dbReference type="GO" id="GO:0031177">
    <property type="term" value="F:phosphopantetheine binding"/>
    <property type="evidence" value="ECO:0007669"/>
    <property type="project" value="TreeGrafter"/>
</dbReference>
<dbReference type="Pfam" id="PF00668">
    <property type="entry name" value="Condensation"/>
    <property type="match status" value="1"/>
</dbReference>
<comment type="caution">
    <text evidence="7">The sequence shown here is derived from an EMBL/GenBank/DDBJ whole genome shotgun (WGS) entry which is preliminary data.</text>
</comment>
<dbReference type="SUPFAM" id="SSF53474">
    <property type="entry name" value="alpha/beta-Hydrolases"/>
    <property type="match status" value="1"/>
</dbReference>
<dbReference type="InterPro" id="IPR001242">
    <property type="entry name" value="Condensation_dom"/>
</dbReference>
<evidence type="ECO:0000256" key="4">
    <source>
        <dbReference type="SAM" id="MobiDB-lite"/>
    </source>
</evidence>
<feature type="compositionally biased region" description="Basic and acidic residues" evidence="4">
    <location>
        <begin position="606"/>
        <end position="620"/>
    </location>
</feature>
<dbReference type="InterPro" id="IPR025110">
    <property type="entry name" value="AMP-bd_C"/>
</dbReference>
<dbReference type="GO" id="GO:0009239">
    <property type="term" value="P:enterobactin biosynthetic process"/>
    <property type="evidence" value="ECO:0007669"/>
    <property type="project" value="TreeGrafter"/>
</dbReference>
<dbReference type="Gene3D" id="3.40.50.1820">
    <property type="entry name" value="alpha/beta hydrolase"/>
    <property type="match status" value="1"/>
</dbReference>
<keyword evidence="3" id="KW-0597">Phosphoprotein</keyword>
<dbReference type="SMART" id="SM00824">
    <property type="entry name" value="PKS_TE"/>
    <property type="match status" value="1"/>
</dbReference>
<organism evidence="7 8">
    <name type="scientific">Streptomyces echinatus</name>
    <dbReference type="NCBI Taxonomy" id="67293"/>
    <lineage>
        <taxon>Bacteria</taxon>
        <taxon>Bacillati</taxon>
        <taxon>Actinomycetota</taxon>
        <taxon>Actinomycetes</taxon>
        <taxon>Kitasatosporales</taxon>
        <taxon>Streptomycetaceae</taxon>
        <taxon>Streptomyces</taxon>
    </lineage>
</organism>
<feature type="domain" description="Carrier" evidence="6">
    <location>
        <begin position="1006"/>
        <end position="1092"/>
    </location>
</feature>
<evidence type="ECO:0000259" key="5">
    <source>
        <dbReference type="PROSITE" id="PS50035"/>
    </source>
</evidence>
<dbReference type="GO" id="GO:0006793">
    <property type="term" value="P:phosphorus metabolic process"/>
    <property type="evidence" value="ECO:0007669"/>
    <property type="project" value="UniProtKB-ARBA"/>
</dbReference>
<dbReference type="SUPFAM" id="SSF56801">
    <property type="entry name" value="Acetyl-CoA synthetase-like"/>
    <property type="match status" value="1"/>
</dbReference>
<dbReference type="Pfam" id="PF13193">
    <property type="entry name" value="AMP-binding_C"/>
    <property type="match status" value="1"/>
</dbReference>
<accession>A0A7W9UUU5</accession>
<feature type="region of interest" description="Disordered" evidence="4">
    <location>
        <begin position="1222"/>
        <end position="1245"/>
    </location>
</feature>
<evidence type="ECO:0000259" key="6">
    <source>
        <dbReference type="PROSITE" id="PS50075"/>
    </source>
</evidence>
<dbReference type="SUPFAM" id="SSF52777">
    <property type="entry name" value="CoA-dependent acyltransferases"/>
    <property type="match status" value="2"/>
</dbReference>
<dbReference type="InterPro" id="IPR009081">
    <property type="entry name" value="PP-bd_ACP"/>
</dbReference>
<dbReference type="RefSeq" id="WP_184973949.1">
    <property type="nucleotide sequence ID" value="NZ_BAAAWF010000110.1"/>
</dbReference>
<dbReference type="Gene3D" id="1.10.1200.10">
    <property type="entry name" value="ACP-like"/>
    <property type="match status" value="1"/>
</dbReference>
<evidence type="ECO:0000313" key="8">
    <source>
        <dbReference type="Proteomes" id="UP000585836"/>
    </source>
</evidence>
<dbReference type="PANTHER" id="PTHR45527:SF1">
    <property type="entry name" value="FATTY ACID SYNTHASE"/>
    <property type="match status" value="1"/>
</dbReference>
<dbReference type="PROSITE" id="PS50035">
    <property type="entry name" value="PLD"/>
    <property type="match status" value="1"/>
</dbReference>
<dbReference type="Gene3D" id="2.30.38.10">
    <property type="entry name" value="Luciferase, Domain 3"/>
    <property type="match status" value="1"/>
</dbReference>
<evidence type="ECO:0000313" key="7">
    <source>
        <dbReference type="EMBL" id="MBB5932013.1"/>
    </source>
</evidence>
<dbReference type="InterPro" id="IPR020845">
    <property type="entry name" value="AMP-binding_CS"/>
</dbReference>
<feature type="domain" description="PLD phosphodiesterase" evidence="5">
    <location>
        <begin position="806"/>
        <end position="843"/>
    </location>
</feature>
<dbReference type="FunFam" id="2.30.38.10:FF:000001">
    <property type="entry name" value="Non-ribosomal peptide synthetase PvdI"/>
    <property type="match status" value="1"/>
</dbReference>
<dbReference type="PROSITE" id="PS00012">
    <property type="entry name" value="PHOSPHOPANTETHEINE"/>
    <property type="match status" value="1"/>
</dbReference>
<dbReference type="EMBL" id="JACHJK010000020">
    <property type="protein sequence ID" value="MBB5932013.1"/>
    <property type="molecule type" value="Genomic_DNA"/>
</dbReference>